<gene>
    <name evidence="2" type="ORF">ACD_4C00440G0004</name>
</gene>
<dbReference type="PROSITE" id="PS51462">
    <property type="entry name" value="NUDIX"/>
    <property type="match status" value="1"/>
</dbReference>
<keyword evidence="2" id="KW-0378">Hydrolase</keyword>
<evidence type="ECO:0000259" key="1">
    <source>
        <dbReference type="PROSITE" id="PS51462"/>
    </source>
</evidence>
<dbReference type="InterPro" id="IPR000086">
    <property type="entry name" value="NUDIX_hydrolase_dom"/>
</dbReference>
<accession>K2FTA4</accession>
<proteinExistence type="predicted"/>
<organism evidence="2">
    <name type="scientific">uncultured bacterium</name>
    <name type="common">gcode 4</name>
    <dbReference type="NCBI Taxonomy" id="1234023"/>
    <lineage>
        <taxon>Bacteria</taxon>
        <taxon>environmental samples</taxon>
    </lineage>
</organism>
<dbReference type="EMBL" id="AMFJ01000956">
    <property type="protein sequence ID" value="EKE26098.1"/>
    <property type="molecule type" value="Genomic_DNA"/>
</dbReference>
<feature type="domain" description="Nudix hydrolase" evidence="1">
    <location>
        <begin position="1"/>
        <end position="132"/>
    </location>
</feature>
<sequence>MKRASILVLKDNKILLINRFKDWKQYYVLPGWWVEENESIIEAAIREAKEETNLNIVIDRELFNYLDNSDNRTHHVFLVTEFEWELKLSGPELIRNSQTNRYILEWHNIENLEKLEIYPKKVKDKLSDFFRLNQE</sequence>
<dbReference type="PANTHER" id="PTHR43736:SF2">
    <property type="entry name" value="MUTT_NUDIX FAMILY PROTEIN"/>
    <property type="match status" value="1"/>
</dbReference>
<dbReference type="SUPFAM" id="SSF55811">
    <property type="entry name" value="Nudix"/>
    <property type="match status" value="1"/>
</dbReference>
<name>K2FTA4_9BACT</name>
<dbReference type="InterPro" id="IPR015797">
    <property type="entry name" value="NUDIX_hydrolase-like_dom_sf"/>
</dbReference>
<dbReference type="Pfam" id="PF00293">
    <property type="entry name" value="NUDIX"/>
    <property type="match status" value="1"/>
</dbReference>
<protein>
    <submittedName>
        <fullName evidence="2">MutT/nudix family phosphohydrolase</fullName>
    </submittedName>
</protein>
<dbReference type="PANTHER" id="PTHR43736">
    <property type="entry name" value="ADP-RIBOSE PYROPHOSPHATASE"/>
    <property type="match status" value="1"/>
</dbReference>
<reference evidence="2" key="1">
    <citation type="journal article" date="2012" name="Science">
        <title>Fermentation, hydrogen, and sulfur metabolism in multiple uncultivated bacterial phyla.</title>
        <authorList>
            <person name="Wrighton K.C."/>
            <person name="Thomas B.C."/>
            <person name="Sharon I."/>
            <person name="Miller C.S."/>
            <person name="Castelle C.J."/>
            <person name="VerBerkmoes N.C."/>
            <person name="Wilkins M.J."/>
            <person name="Hettich R.L."/>
            <person name="Lipton M.S."/>
            <person name="Williams K.H."/>
            <person name="Long P.E."/>
            <person name="Banfield J.F."/>
        </authorList>
    </citation>
    <scope>NUCLEOTIDE SEQUENCE [LARGE SCALE GENOMIC DNA]</scope>
</reference>
<dbReference type="GO" id="GO:0016787">
    <property type="term" value="F:hydrolase activity"/>
    <property type="evidence" value="ECO:0007669"/>
    <property type="project" value="UniProtKB-KW"/>
</dbReference>
<dbReference type="Gene3D" id="3.90.79.10">
    <property type="entry name" value="Nucleoside Triphosphate Pyrophosphohydrolase"/>
    <property type="match status" value="1"/>
</dbReference>
<dbReference type="AlphaFoldDB" id="K2FTA4"/>
<evidence type="ECO:0000313" key="2">
    <source>
        <dbReference type="EMBL" id="EKE26098.1"/>
    </source>
</evidence>
<comment type="caution">
    <text evidence="2">The sequence shown here is derived from an EMBL/GenBank/DDBJ whole genome shotgun (WGS) entry which is preliminary data.</text>
</comment>